<evidence type="ECO:0000256" key="4">
    <source>
        <dbReference type="SAM" id="MobiDB-lite"/>
    </source>
</evidence>
<dbReference type="GO" id="GO:0007059">
    <property type="term" value="P:chromosome segregation"/>
    <property type="evidence" value="ECO:0007669"/>
    <property type="project" value="UniProtKB-KW"/>
</dbReference>
<feature type="region of interest" description="Disordered" evidence="4">
    <location>
        <begin position="1150"/>
        <end position="1192"/>
    </location>
</feature>
<evidence type="ECO:0000256" key="3">
    <source>
        <dbReference type="SAM" id="Coils"/>
    </source>
</evidence>
<evidence type="ECO:0000313" key="7">
    <source>
        <dbReference type="Proteomes" id="UP001501920"/>
    </source>
</evidence>
<dbReference type="InterPro" id="IPR056396">
    <property type="entry name" value="HEAT_SCC3-SA"/>
</dbReference>
<comment type="function">
    <text evidence="2">Component of cohesin complex, a complex required for the cohesion of sister chromatids after DNA replication. The cohesin complex apparently forms a large proteinaceous ring within which sister chromatids can be trapped. At anaphase, the complex is cleaved and dissociates from chromatin, allowing sister chromatids to segregate.</text>
</comment>
<accession>A0A3B4CYS4</accession>
<dbReference type="Pfam" id="PF21581">
    <property type="entry name" value="SCD"/>
    <property type="match status" value="1"/>
</dbReference>
<evidence type="ECO:0000313" key="6">
    <source>
        <dbReference type="Ensembl" id="ENSPNAP00000015699.2"/>
    </source>
</evidence>
<dbReference type="InterPro" id="IPR039662">
    <property type="entry name" value="Cohesin_Scc3/SA"/>
</dbReference>
<dbReference type="AlphaFoldDB" id="A0A3B4CYS4"/>
<dbReference type="Pfam" id="PF24571">
    <property type="entry name" value="HEAT_SCC3-SA"/>
    <property type="match status" value="1"/>
</dbReference>
<keyword evidence="2" id="KW-0132">Cell division</keyword>
<organism evidence="6 7">
    <name type="scientific">Pygocentrus nattereri</name>
    <name type="common">Red-bellied piranha</name>
    <dbReference type="NCBI Taxonomy" id="42514"/>
    <lineage>
        <taxon>Eukaryota</taxon>
        <taxon>Metazoa</taxon>
        <taxon>Chordata</taxon>
        <taxon>Craniata</taxon>
        <taxon>Vertebrata</taxon>
        <taxon>Euteleostomi</taxon>
        <taxon>Actinopterygii</taxon>
        <taxon>Neopterygii</taxon>
        <taxon>Teleostei</taxon>
        <taxon>Ostariophysi</taxon>
        <taxon>Characiformes</taxon>
        <taxon>Characoidei</taxon>
        <taxon>Pygocentrus</taxon>
    </lineage>
</organism>
<dbReference type="Proteomes" id="UP001501920">
    <property type="component" value="Chromosome 23"/>
</dbReference>
<name>A0A3B4CYS4_PYGNA</name>
<sequence length="1192" mass="135398">RCLHDAAVAERELSVCLCSEADTQLSSDTDLEDPEVRNAKSGKGKVTINQSEIRAPGRVNGHHQENGMENLSLFEIVKLGKSATQSVVDDWIESYKTDRDVALLELINFFIQCSGCKGAVSLEMFRHMQNSEIIRKMTEEFDEDSGDYPFTMAGPMWKKFRWGFCEFISVLVRQCQYSIIYDEYMMDTVISLLTGLSDSQVRAFRHTSTLAAMKLMTALVNVALNLSINMDNTQRQYEAERNKSLGKRANDRLELLLQKRKELQENQDEIENMMNAIFKGVFVHRYRDAIAEIRAICIEEIGVWMKMYSDAFLNDSYLKYVGWTMHDKVSVQETATVTSALNARLHSKLDLYMTDRIVSMALDKECDVAVQAIKLLTLVLQSSDEVLTAEDCESVYHLVYSAHRPIAVAAGEFLYKKLFSHRGPEEDALPRRGRQCLNANLIKTTVFFFLESELHEHGAYLVDSMWDCASDLLKDWESMISLLLDEPFPGEEALTDRQETALIEIMLCAVRQACECHPPIGRGTGKRVMTAKEKKTQLDDRTKITEIFAVALPLLLAKYSVDAEKVTNLLQLPQYFDLEIYTTGRLEKHLEALLRQIREVVEKHTDTDVLEACSMTFHALCNEEFTIFNRVDIARSQLLDEQVDKFNRLLEDFLQEGEDPDEDDAYQVLSTLKRITAFHNAHDLTKWDLFTSNYRLLNTGLQNGDMPEQIVIHALQCSRLFCGSPSDTLAAASQNPLMDLPVLCVLQAFTILCDALMIFSHQIMSSGRDALEPLVFSPDSSLQSDLLNFILDHVFIDQDDDGSTDGQQDDEAGKIEALHKRRNLLAAYCKLIIYNVVEMSTGADIFKQYMRYYNDYGDIIKETMSKTRQIDKIQCAKTLILSLQQLFNEMLSEMGCNFDRSTSSFCGIKELARRFSLTFGLDQLKTREAIAMLHKDGIEFAFKEPSPQGEGGPPLNLAFLDILSEFSSKLLRQDRKTVHLYLERFMTFQMSLQREDCWLPLISYRNSLQAGADDDTMSVVSGVSSRGTTRSKKTKITPAPAKRKLPEGGSDAGVWMPREPTVQQTPVMMSSPHMASTVLREAKKLRPDEGYVGVYTMSNEPQHTPLQPTHQAIDYNRRSTGLMEDDEEPIVEDVMMSSEQRLEDLNEGMDFDTMDIDLPPSKNRRERSELKPDYFDPASIMDDSDPGCGVLD</sequence>
<dbReference type="STRING" id="42514.ENSPNAP00000015699"/>
<comment type="similarity">
    <text evidence="1 2">Belongs to the SCC3 family.</text>
</comment>
<comment type="subcellular location">
    <subcellularLocation>
        <location evidence="2">Nucleus</location>
    </subcellularLocation>
    <subcellularLocation>
        <location evidence="2">Chromosome</location>
    </subcellularLocation>
    <subcellularLocation>
        <location evidence="2">Chromosome</location>
        <location evidence="2">Centromere</location>
    </subcellularLocation>
</comment>
<protein>
    <recommendedName>
        <fullName evidence="2">Cohesin subunit SA</fullName>
    </recommendedName>
    <alternativeName>
        <fullName evidence="2">SCC3 homolog</fullName>
    </alternativeName>
    <alternativeName>
        <fullName evidence="2">Stromal antigen</fullName>
    </alternativeName>
</protein>
<dbReference type="InterPro" id="IPR016024">
    <property type="entry name" value="ARM-type_fold"/>
</dbReference>
<dbReference type="GO" id="GO:0008278">
    <property type="term" value="C:cohesin complex"/>
    <property type="evidence" value="ECO:0007669"/>
    <property type="project" value="UniProtKB-UniRule"/>
</dbReference>
<reference evidence="6" key="2">
    <citation type="submission" date="2025-08" db="UniProtKB">
        <authorList>
            <consortium name="Ensembl"/>
        </authorList>
    </citation>
    <scope>IDENTIFICATION</scope>
</reference>
<keyword evidence="3" id="KW-0175">Coiled coil</keyword>
<proteinExistence type="inferred from homology"/>
<keyword evidence="2" id="KW-0131">Cell cycle</keyword>
<comment type="subunit">
    <text evidence="2">Part of the cohesin complex which is composed of a heterodimer between a SMC1 protein (SMC1A or SMC1B) and SMC3, which are attached via their hinge domain, and RAD21 which link them at their heads, and one STAG protein.</text>
</comment>
<dbReference type="GO" id="GO:0051301">
    <property type="term" value="P:cell division"/>
    <property type="evidence" value="ECO:0007669"/>
    <property type="project" value="UniProtKB-UniRule"/>
</dbReference>
<dbReference type="Ensembl" id="ENSPNAT00000023975.2">
    <property type="protein sequence ID" value="ENSPNAP00000015699.2"/>
    <property type="gene ID" value="ENSPNAG00000021817.2"/>
</dbReference>
<feature type="region of interest" description="Disordered" evidence="4">
    <location>
        <begin position="1020"/>
        <end position="1056"/>
    </location>
</feature>
<keyword evidence="7" id="KW-1185">Reference proteome</keyword>
<dbReference type="GO" id="GO:0007062">
    <property type="term" value="P:sister chromatid cohesion"/>
    <property type="evidence" value="ECO:0007669"/>
    <property type="project" value="UniProtKB-UniRule"/>
</dbReference>
<dbReference type="PANTHER" id="PTHR11199:SF3">
    <property type="entry name" value="COHESIN SUBUNIT SA-2"/>
    <property type="match status" value="1"/>
</dbReference>
<dbReference type="PANTHER" id="PTHR11199">
    <property type="entry name" value="STROMAL ANTIGEN"/>
    <property type="match status" value="1"/>
</dbReference>
<dbReference type="InterPro" id="IPR020839">
    <property type="entry name" value="SCD"/>
</dbReference>
<dbReference type="SUPFAM" id="SSF48371">
    <property type="entry name" value="ARM repeat"/>
    <property type="match status" value="1"/>
</dbReference>
<evidence type="ECO:0000256" key="1">
    <source>
        <dbReference type="ARBA" id="ARBA00005486"/>
    </source>
</evidence>
<dbReference type="OMA" id="NDKDCEH"/>
<evidence type="ECO:0000256" key="2">
    <source>
        <dbReference type="RuleBase" id="RU369063"/>
    </source>
</evidence>
<dbReference type="GO" id="GO:0000785">
    <property type="term" value="C:chromatin"/>
    <property type="evidence" value="ECO:0007669"/>
    <property type="project" value="UniProtKB-UniRule"/>
</dbReference>
<feature type="domain" description="SCD" evidence="5">
    <location>
        <begin position="282"/>
        <end position="373"/>
    </location>
</feature>
<dbReference type="GO" id="GO:0003682">
    <property type="term" value="F:chromatin binding"/>
    <property type="evidence" value="ECO:0007669"/>
    <property type="project" value="TreeGrafter"/>
</dbReference>
<dbReference type="Pfam" id="PF08514">
    <property type="entry name" value="STAG"/>
    <property type="match status" value="1"/>
</dbReference>
<reference evidence="6" key="3">
    <citation type="submission" date="2025-09" db="UniProtKB">
        <authorList>
            <consortium name="Ensembl"/>
        </authorList>
    </citation>
    <scope>IDENTIFICATION</scope>
</reference>
<dbReference type="InterPro" id="IPR013721">
    <property type="entry name" value="STAG"/>
</dbReference>
<keyword evidence="2" id="KW-0539">Nucleus</keyword>
<dbReference type="GO" id="GO:0005634">
    <property type="term" value="C:nucleus"/>
    <property type="evidence" value="ECO:0007669"/>
    <property type="project" value="UniProtKB-SubCell"/>
</dbReference>
<dbReference type="PROSITE" id="PS51425">
    <property type="entry name" value="SCD"/>
    <property type="match status" value="1"/>
</dbReference>
<reference evidence="6 7" key="1">
    <citation type="submission" date="2020-10" db="EMBL/GenBank/DDBJ databases">
        <title>Pygocentrus nattereri (red-bellied piranha) genome, fPygNat1, primary haplotype.</title>
        <authorList>
            <person name="Myers G."/>
            <person name="Meyer A."/>
            <person name="Karagic N."/>
            <person name="Pippel M."/>
            <person name="Winkler S."/>
            <person name="Tracey A."/>
            <person name="Wood J."/>
            <person name="Formenti G."/>
            <person name="Howe K."/>
            <person name="Fedrigo O."/>
            <person name="Jarvis E.D."/>
        </authorList>
    </citation>
    <scope>NUCLEOTIDE SEQUENCE [LARGE SCALE GENOMIC DNA]</scope>
</reference>
<dbReference type="GeneTree" id="ENSGT00950000182972"/>
<dbReference type="GO" id="GO:0000775">
    <property type="term" value="C:chromosome, centromeric region"/>
    <property type="evidence" value="ECO:0007669"/>
    <property type="project" value="UniProtKB-SubCell"/>
</dbReference>
<evidence type="ECO:0000259" key="5">
    <source>
        <dbReference type="PROSITE" id="PS51425"/>
    </source>
</evidence>
<keyword evidence="2" id="KW-0158">Chromosome</keyword>
<feature type="coiled-coil region" evidence="3">
    <location>
        <begin position="223"/>
        <end position="276"/>
    </location>
</feature>
<keyword evidence="2" id="KW-0159">Chromosome partition</keyword>